<dbReference type="AlphaFoldDB" id="A0A0S4MIG9"/>
<organism evidence="2 3">
    <name type="scientific">Echinococcus multilocularis</name>
    <name type="common">Fox tapeworm</name>
    <dbReference type="NCBI Taxonomy" id="6211"/>
    <lineage>
        <taxon>Eukaryota</taxon>
        <taxon>Metazoa</taxon>
        <taxon>Spiralia</taxon>
        <taxon>Lophotrochozoa</taxon>
        <taxon>Platyhelminthes</taxon>
        <taxon>Cestoda</taxon>
        <taxon>Eucestoda</taxon>
        <taxon>Cyclophyllidea</taxon>
        <taxon>Taeniidae</taxon>
        <taxon>Echinococcus</taxon>
    </lineage>
</organism>
<keyword evidence="1" id="KW-0472">Membrane</keyword>
<feature type="transmembrane region" description="Helical" evidence="1">
    <location>
        <begin position="37"/>
        <end position="58"/>
    </location>
</feature>
<name>A0A0S4MIG9_ECHMU</name>
<dbReference type="Proteomes" id="UP000017246">
    <property type="component" value="Unassembled WGS sequence"/>
</dbReference>
<evidence type="ECO:0000313" key="2">
    <source>
        <dbReference type="EMBL" id="CUT98603.1"/>
    </source>
</evidence>
<sequence length="138" mass="15592">MRQQLSASHPEVQHKGKFSLCLLSSEKKKKDKGRVTLSKVILSGVVVSWLTVWSWLLYIDTSHEPLEMSIFASLHEDYNTDAISYRKSSQKIPRFDAIADDLLLIIVMYFQSIDVFPCGSDSSVLHTAIPAFSMPSRT</sequence>
<keyword evidence="3" id="KW-1185">Reference proteome</keyword>
<proteinExistence type="predicted"/>
<evidence type="ECO:0000256" key="1">
    <source>
        <dbReference type="SAM" id="Phobius"/>
    </source>
</evidence>
<keyword evidence="1" id="KW-1133">Transmembrane helix</keyword>
<reference evidence="2" key="2">
    <citation type="submission" date="2015-11" db="EMBL/GenBank/DDBJ databases">
        <authorList>
            <person name="Zhang Y."/>
            <person name="Guo Z."/>
        </authorList>
    </citation>
    <scope>NUCLEOTIDE SEQUENCE</scope>
</reference>
<evidence type="ECO:0000313" key="3">
    <source>
        <dbReference type="Proteomes" id="UP000017246"/>
    </source>
</evidence>
<accession>A0A0S4MIG9</accession>
<dbReference type="EMBL" id="LN902841">
    <property type="protein sequence ID" value="CUT98603.1"/>
    <property type="molecule type" value="Genomic_DNA"/>
</dbReference>
<reference evidence="2" key="1">
    <citation type="journal article" date="2013" name="Nature">
        <title>The genomes of four tapeworm species reveal adaptations to parasitism.</title>
        <authorList>
            <person name="Tsai I.J."/>
            <person name="Zarowiecki M."/>
            <person name="Holroyd N."/>
            <person name="Garciarrubio A."/>
            <person name="Sanchez-Flores A."/>
            <person name="Brooks K.L."/>
            <person name="Tracey A."/>
            <person name="Bobes R.J."/>
            <person name="Fragoso G."/>
            <person name="Sciutto E."/>
            <person name="Aslett M."/>
            <person name="Beasley H."/>
            <person name="Bennett H.M."/>
            <person name="Cai J."/>
            <person name="Camicia F."/>
            <person name="Clark R."/>
            <person name="Cucher M."/>
            <person name="De Silva N."/>
            <person name="Day T.A."/>
            <person name="Deplazes P."/>
            <person name="Estrada K."/>
            <person name="Fernandez C."/>
            <person name="Holland P.W."/>
            <person name="Hou J."/>
            <person name="Hu S."/>
            <person name="Huckvale T."/>
            <person name="Hung S.S."/>
            <person name="Kamenetzky L."/>
            <person name="Keane J.A."/>
            <person name="Kiss F."/>
            <person name="Koziol U."/>
            <person name="Lambert O."/>
            <person name="Liu K."/>
            <person name="Luo X."/>
            <person name="Luo Y."/>
            <person name="Macchiaroli N."/>
            <person name="Nichol S."/>
            <person name="Paps J."/>
            <person name="Parkinson J."/>
            <person name="Pouchkina-Stantcheva N."/>
            <person name="Riddiford N."/>
            <person name="Rosenzvit M."/>
            <person name="Salinas G."/>
            <person name="Wasmuth J.D."/>
            <person name="Zamanian M."/>
            <person name="Zheng Y."/>
            <person name="Cai X."/>
            <person name="Soberon X."/>
            <person name="Olson P.D."/>
            <person name="Laclette J.P."/>
            <person name="Brehm K."/>
            <person name="Berriman M."/>
            <person name="Garciarrubio A."/>
            <person name="Bobes R.J."/>
            <person name="Fragoso G."/>
            <person name="Sanchez-Flores A."/>
            <person name="Estrada K."/>
            <person name="Cevallos M.A."/>
            <person name="Morett E."/>
            <person name="Gonzalez V."/>
            <person name="Portillo T."/>
            <person name="Ochoa-Leyva A."/>
            <person name="Jose M.V."/>
            <person name="Sciutto E."/>
            <person name="Landa A."/>
            <person name="Jimenez L."/>
            <person name="Valdes V."/>
            <person name="Carrero J.C."/>
            <person name="Larralde C."/>
            <person name="Morales-Montor J."/>
            <person name="Limon-Lason J."/>
            <person name="Soberon X."/>
            <person name="Laclette J.P."/>
        </authorList>
    </citation>
    <scope>NUCLEOTIDE SEQUENCE [LARGE SCALE GENOMIC DNA]</scope>
</reference>
<protein>
    <submittedName>
        <fullName evidence="2">Expressed protein</fullName>
    </submittedName>
</protein>
<keyword evidence="1" id="KW-0812">Transmembrane</keyword>